<dbReference type="EMBL" id="LJGW01000107">
    <property type="protein sequence ID" value="OEV12982.1"/>
    <property type="molecule type" value="Genomic_DNA"/>
</dbReference>
<keyword evidence="3" id="KW-1185">Reference proteome</keyword>
<sequence>MSTPEFQHWQSLTVRRPDDVRTKRGGPVPLTWQMEKHTEHHDRLANNALPADFKFEVERGDAGDALACLALRESMRRDIEHERGGRIREAAELGATWQQVADALDVTPDEARDLLRAWAAGQHHLYRRDVERAQDNPVGLTPEQYAAVLALLDRDDDEAVPARQERGSAPTGGLGL</sequence>
<evidence type="ECO:0000313" key="2">
    <source>
        <dbReference type="EMBL" id="OEV12982.1"/>
    </source>
</evidence>
<gene>
    <name evidence="2" type="ORF">AN218_05585</name>
</gene>
<feature type="region of interest" description="Disordered" evidence="1">
    <location>
        <begin position="1"/>
        <end position="25"/>
    </location>
</feature>
<name>A0A1E7L9Q8_9ACTN</name>
<dbReference type="RefSeq" id="WP_070015487.1">
    <property type="nucleotide sequence ID" value="NZ_LJGW01000107.1"/>
</dbReference>
<evidence type="ECO:0000313" key="3">
    <source>
        <dbReference type="Proteomes" id="UP000176005"/>
    </source>
</evidence>
<dbReference type="AlphaFoldDB" id="A0A1E7L9Q8"/>
<dbReference type="PATRIC" id="fig|518642.10.peg.2804"/>
<evidence type="ECO:0000256" key="1">
    <source>
        <dbReference type="SAM" id="MobiDB-lite"/>
    </source>
</evidence>
<organism evidence="2 3">
    <name type="scientific">Streptomyces nanshensis</name>
    <dbReference type="NCBI Taxonomy" id="518642"/>
    <lineage>
        <taxon>Bacteria</taxon>
        <taxon>Bacillati</taxon>
        <taxon>Actinomycetota</taxon>
        <taxon>Actinomycetes</taxon>
        <taxon>Kitasatosporales</taxon>
        <taxon>Streptomycetaceae</taxon>
        <taxon>Streptomyces</taxon>
    </lineage>
</organism>
<dbReference type="Proteomes" id="UP000176005">
    <property type="component" value="Unassembled WGS sequence"/>
</dbReference>
<protein>
    <submittedName>
        <fullName evidence="2">Uncharacterized protein</fullName>
    </submittedName>
</protein>
<reference evidence="2 3" key="1">
    <citation type="journal article" date="2016" name="Front. Microbiol.">
        <title>Comparative Genomics Analysis of Streptomyces Species Reveals Their Adaptation to the Marine Environment and Their Diversity at the Genomic Level.</title>
        <authorList>
            <person name="Tian X."/>
            <person name="Zhang Z."/>
            <person name="Yang T."/>
            <person name="Chen M."/>
            <person name="Li J."/>
            <person name="Chen F."/>
            <person name="Yang J."/>
            <person name="Li W."/>
            <person name="Zhang B."/>
            <person name="Zhang Z."/>
            <person name="Wu J."/>
            <person name="Zhang C."/>
            <person name="Long L."/>
            <person name="Xiao J."/>
        </authorList>
    </citation>
    <scope>NUCLEOTIDE SEQUENCE [LARGE SCALE GENOMIC DNA]</scope>
    <source>
        <strain evidence="2 3">SCSIO 10429</strain>
    </source>
</reference>
<feature type="compositionally biased region" description="Polar residues" evidence="1">
    <location>
        <begin position="1"/>
        <end position="13"/>
    </location>
</feature>
<comment type="caution">
    <text evidence="2">The sequence shown here is derived from an EMBL/GenBank/DDBJ whole genome shotgun (WGS) entry which is preliminary data.</text>
</comment>
<proteinExistence type="predicted"/>
<accession>A0A1E7L9Q8</accession>